<feature type="chain" id="PRO_5019777651" evidence="1">
    <location>
        <begin position="21"/>
        <end position="194"/>
    </location>
</feature>
<gene>
    <name evidence="2" type="ORF">DVH24_029414</name>
</gene>
<evidence type="ECO:0000313" key="2">
    <source>
        <dbReference type="EMBL" id="RXH74693.1"/>
    </source>
</evidence>
<accession>A0A498I0P4</accession>
<name>A0A498I0P4_MALDO</name>
<dbReference type="AlphaFoldDB" id="A0A498I0P4"/>
<dbReference type="Proteomes" id="UP000290289">
    <property type="component" value="Chromosome 15"/>
</dbReference>
<dbReference type="STRING" id="3750.A0A498I0P4"/>
<dbReference type="EMBL" id="RDQH01000341">
    <property type="protein sequence ID" value="RXH74693.1"/>
    <property type="molecule type" value="Genomic_DNA"/>
</dbReference>
<organism evidence="2 3">
    <name type="scientific">Malus domestica</name>
    <name type="common">Apple</name>
    <name type="synonym">Pyrus malus</name>
    <dbReference type="NCBI Taxonomy" id="3750"/>
    <lineage>
        <taxon>Eukaryota</taxon>
        <taxon>Viridiplantae</taxon>
        <taxon>Streptophyta</taxon>
        <taxon>Embryophyta</taxon>
        <taxon>Tracheophyta</taxon>
        <taxon>Spermatophyta</taxon>
        <taxon>Magnoliopsida</taxon>
        <taxon>eudicotyledons</taxon>
        <taxon>Gunneridae</taxon>
        <taxon>Pentapetalae</taxon>
        <taxon>rosids</taxon>
        <taxon>fabids</taxon>
        <taxon>Rosales</taxon>
        <taxon>Rosaceae</taxon>
        <taxon>Amygdaloideae</taxon>
        <taxon>Maleae</taxon>
        <taxon>Malus</taxon>
    </lineage>
</organism>
<proteinExistence type="predicted"/>
<dbReference type="PANTHER" id="PTHR44303">
    <property type="entry name" value="DNAJ HOMOLOG SUBFAMILY C MEMBER 16"/>
    <property type="match status" value="1"/>
</dbReference>
<evidence type="ECO:0000256" key="1">
    <source>
        <dbReference type="SAM" id="SignalP"/>
    </source>
</evidence>
<keyword evidence="1" id="KW-0732">Signal</keyword>
<dbReference type="InterPro" id="IPR052448">
    <property type="entry name" value="DnaJ_C16_autophagy_reg"/>
</dbReference>
<comment type="caution">
    <text evidence="2">The sequence shown here is derived from an EMBL/GenBank/DDBJ whole genome shotgun (WGS) entry which is preliminary data.</text>
</comment>
<dbReference type="PANTHER" id="PTHR44303:SF2">
    <property type="entry name" value="DNAJ HOMOLOG SUBFAMILY C MEMBER 16"/>
    <property type="match status" value="1"/>
</dbReference>
<evidence type="ECO:0000313" key="3">
    <source>
        <dbReference type="Proteomes" id="UP000290289"/>
    </source>
</evidence>
<protein>
    <submittedName>
        <fullName evidence="2">Uncharacterized protein</fullName>
    </submittedName>
</protein>
<sequence length="194" mass="22397">MLVWLLNLVVTHWFATTVLGLPRIQSRIQSRICSKDNSRLIQYKVKVIFFSKTGMRAAPFIRQTAKNYWSHDSFAFVLWNLYAFQQAIELWKTNMRHPQASEVVNKDIISHFFIAEPKKNTRGPNQMLKELQLVRMSASLIKIAYDERHRGAVSSQQHNSVEFLSYAVGELGKNSGGDEDPGARQLGEFNYNIY</sequence>
<feature type="signal peptide" evidence="1">
    <location>
        <begin position="1"/>
        <end position="20"/>
    </location>
</feature>
<keyword evidence="3" id="KW-1185">Reference proteome</keyword>
<reference evidence="2 3" key="1">
    <citation type="submission" date="2018-10" db="EMBL/GenBank/DDBJ databases">
        <title>A high-quality apple genome assembly.</title>
        <authorList>
            <person name="Hu J."/>
        </authorList>
    </citation>
    <scope>NUCLEOTIDE SEQUENCE [LARGE SCALE GENOMIC DNA]</scope>
    <source>
        <strain evidence="3">cv. HFTH1</strain>
        <tissue evidence="2">Young leaf</tissue>
    </source>
</reference>